<dbReference type="InterPro" id="IPR000884">
    <property type="entry name" value="TSP1_rpt"/>
</dbReference>
<organism evidence="3 4">
    <name type="scientific">Cirrhinus mrigala</name>
    <name type="common">Mrigala</name>
    <dbReference type="NCBI Taxonomy" id="683832"/>
    <lineage>
        <taxon>Eukaryota</taxon>
        <taxon>Metazoa</taxon>
        <taxon>Chordata</taxon>
        <taxon>Craniata</taxon>
        <taxon>Vertebrata</taxon>
        <taxon>Euteleostomi</taxon>
        <taxon>Actinopterygii</taxon>
        <taxon>Neopterygii</taxon>
        <taxon>Teleostei</taxon>
        <taxon>Ostariophysi</taxon>
        <taxon>Cypriniformes</taxon>
        <taxon>Cyprinidae</taxon>
        <taxon>Labeoninae</taxon>
        <taxon>Labeonini</taxon>
        <taxon>Cirrhinus</taxon>
    </lineage>
</organism>
<name>A0ABD0S0U2_CIRMR</name>
<reference evidence="3 4" key="1">
    <citation type="submission" date="2024-05" db="EMBL/GenBank/DDBJ databases">
        <title>Genome sequencing and assembly of Indian major carp, Cirrhinus mrigala (Hamilton, 1822).</title>
        <authorList>
            <person name="Mohindra V."/>
            <person name="Chowdhury L.M."/>
            <person name="Lal K."/>
            <person name="Jena J.K."/>
        </authorList>
    </citation>
    <scope>NUCLEOTIDE SEQUENCE [LARGE SCALE GENOMIC DNA]</scope>
    <source>
        <strain evidence="3">CM1030</strain>
        <tissue evidence="3">Blood</tissue>
    </source>
</reference>
<evidence type="ECO:0000256" key="2">
    <source>
        <dbReference type="ARBA" id="ARBA00022525"/>
    </source>
</evidence>
<dbReference type="PRINTS" id="PR01705">
    <property type="entry name" value="TSP1REPEAT"/>
</dbReference>
<keyword evidence="4" id="KW-1185">Reference proteome</keyword>
<dbReference type="Proteomes" id="UP001529510">
    <property type="component" value="Unassembled WGS sequence"/>
</dbReference>
<dbReference type="FunFam" id="2.20.100.10:FF:000006">
    <property type="entry name" value="A disintegrin and metalloproteinase with thrombospondin motifs 1"/>
    <property type="match status" value="1"/>
</dbReference>
<dbReference type="GO" id="GO:0005576">
    <property type="term" value="C:extracellular region"/>
    <property type="evidence" value="ECO:0007669"/>
    <property type="project" value="UniProtKB-SubCell"/>
</dbReference>
<evidence type="ECO:0000313" key="4">
    <source>
        <dbReference type="Proteomes" id="UP001529510"/>
    </source>
</evidence>
<feature type="non-terminal residue" evidence="3">
    <location>
        <position position="61"/>
    </location>
</feature>
<gene>
    <name evidence="3" type="ORF">M9458_002442</name>
</gene>
<dbReference type="InterPro" id="IPR050439">
    <property type="entry name" value="ADAMTS_ADAMTS-like"/>
</dbReference>
<dbReference type="AlphaFoldDB" id="A0ABD0S0U2"/>
<proteinExistence type="predicted"/>
<dbReference type="Pfam" id="PF00090">
    <property type="entry name" value="TSP_1"/>
    <property type="match status" value="1"/>
</dbReference>
<dbReference type="InterPro" id="IPR036383">
    <property type="entry name" value="TSP1_rpt_sf"/>
</dbReference>
<keyword evidence="2" id="KW-0964">Secreted</keyword>
<accession>A0ABD0S0U2</accession>
<evidence type="ECO:0000313" key="3">
    <source>
        <dbReference type="EMBL" id="KAL0204424.1"/>
    </source>
</evidence>
<feature type="non-terminal residue" evidence="3">
    <location>
        <position position="1"/>
    </location>
</feature>
<dbReference type="SMART" id="SM00209">
    <property type="entry name" value="TSP1"/>
    <property type="match status" value="1"/>
</dbReference>
<sequence>TSNHGSWSSWGPWGSCSRTCGGGVQFAHRLCNNPPPRNNGRYCTGKRAVYRSCNVTPCPSA</sequence>
<protein>
    <submittedName>
        <fullName evidence="3">Uncharacterized protein</fullName>
    </submittedName>
</protein>
<comment type="subcellular location">
    <subcellularLocation>
        <location evidence="1">Secreted</location>
    </subcellularLocation>
</comment>
<dbReference type="PANTHER" id="PTHR13723:SF37">
    <property type="entry name" value="A DISINTEGRIN AND METALLOPROTEINASE WITH THROMBOSPONDIN MOTIFS 5"/>
    <property type="match status" value="1"/>
</dbReference>
<dbReference type="PANTHER" id="PTHR13723">
    <property type="entry name" value="ADAMTS A DISINTEGRIN AND METALLOPROTEASE WITH THROMBOSPONDIN MOTIFS PROTEASE"/>
    <property type="match status" value="1"/>
</dbReference>
<dbReference type="EMBL" id="JAMKFB020000001">
    <property type="protein sequence ID" value="KAL0204424.1"/>
    <property type="molecule type" value="Genomic_DNA"/>
</dbReference>
<evidence type="ECO:0000256" key="1">
    <source>
        <dbReference type="ARBA" id="ARBA00004613"/>
    </source>
</evidence>
<dbReference type="SUPFAM" id="SSF82895">
    <property type="entry name" value="TSP-1 type 1 repeat"/>
    <property type="match status" value="1"/>
</dbReference>
<dbReference type="PROSITE" id="PS50092">
    <property type="entry name" value="TSP1"/>
    <property type="match status" value="1"/>
</dbReference>
<comment type="caution">
    <text evidence="3">The sequence shown here is derived from an EMBL/GenBank/DDBJ whole genome shotgun (WGS) entry which is preliminary data.</text>
</comment>
<dbReference type="Gene3D" id="2.20.100.10">
    <property type="entry name" value="Thrombospondin type-1 (TSP1) repeat"/>
    <property type="match status" value="1"/>
</dbReference>